<dbReference type="PANTHER" id="PTHR43861">
    <property type="entry name" value="TRANS-ACONITATE 2-METHYLTRANSFERASE-RELATED"/>
    <property type="match status" value="1"/>
</dbReference>
<dbReference type="Proteomes" id="UP001595896">
    <property type="component" value="Unassembled WGS sequence"/>
</dbReference>
<dbReference type="InterPro" id="IPR013216">
    <property type="entry name" value="Methyltransf_11"/>
</dbReference>
<dbReference type="EMBL" id="JBHSGK010000003">
    <property type="protein sequence ID" value="MFC4735198.1"/>
    <property type="molecule type" value="Genomic_DNA"/>
</dbReference>
<keyword evidence="3" id="KW-1185">Reference proteome</keyword>
<dbReference type="GO" id="GO:0008168">
    <property type="term" value="F:methyltransferase activity"/>
    <property type="evidence" value="ECO:0007669"/>
    <property type="project" value="UniProtKB-KW"/>
</dbReference>
<sequence>MHKPLYDQIGRSYDMTRRADPRIAKRIRELLDVRDSARVMDAACGTGNYTQALANTGLQMTGVDVSGTMLDQAKEKFPELTWEQADLSSMPFRSAQFDGAVCVLSIHHLPDLNAAFRTVHRVMKEGRFVIFTSSPEQMQTYWLYDYFPEMMKRSAEQMQSVEEVKSALVEAGFADVKQEPYFIDDDLEDFFLYSGKHEPEMYLDPTVRSGISSFASLADEAEVKSGVEKLQGDIASGEIENVMKRYASEAGDYVYITAVT</sequence>
<evidence type="ECO:0000259" key="1">
    <source>
        <dbReference type="Pfam" id="PF08241"/>
    </source>
</evidence>
<keyword evidence="2" id="KW-0808">Transferase</keyword>
<dbReference type="CDD" id="cd02440">
    <property type="entry name" value="AdoMet_MTases"/>
    <property type="match status" value="1"/>
</dbReference>
<dbReference type="InterPro" id="IPR029063">
    <property type="entry name" value="SAM-dependent_MTases_sf"/>
</dbReference>
<reference evidence="3" key="1">
    <citation type="journal article" date="2019" name="Int. J. Syst. Evol. Microbiol.">
        <title>The Global Catalogue of Microorganisms (GCM) 10K type strain sequencing project: providing services to taxonomists for standard genome sequencing and annotation.</title>
        <authorList>
            <consortium name="The Broad Institute Genomics Platform"/>
            <consortium name="The Broad Institute Genome Sequencing Center for Infectious Disease"/>
            <person name="Wu L."/>
            <person name="Ma J."/>
        </authorList>
    </citation>
    <scope>NUCLEOTIDE SEQUENCE [LARGE SCALE GENOMIC DNA]</scope>
    <source>
        <strain evidence="3">JCM 12165</strain>
    </source>
</reference>
<gene>
    <name evidence="2" type="ORF">ACFO4L_01255</name>
</gene>
<accession>A0ABV9NPE8</accession>
<feature type="domain" description="Methyltransferase type 11" evidence="1">
    <location>
        <begin position="41"/>
        <end position="130"/>
    </location>
</feature>
<organism evidence="2 3">
    <name type="scientific">Bacillus daqingensis</name>
    <dbReference type="NCBI Taxonomy" id="872396"/>
    <lineage>
        <taxon>Bacteria</taxon>
        <taxon>Bacillati</taxon>
        <taxon>Bacillota</taxon>
        <taxon>Bacilli</taxon>
        <taxon>Bacillales</taxon>
        <taxon>Bacillaceae</taxon>
        <taxon>Bacillus</taxon>
    </lineage>
</organism>
<protein>
    <submittedName>
        <fullName evidence="2">Class I SAM-dependent methyltransferase</fullName>
        <ecNumber evidence="2">2.1.1.-</ecNumber>
    </submittedName>
</protein>
<dbReference type="Pfam" id="PF08241">
    <property type="entry name" value="Methyltransf_11"/>
    <property type="match status" value="1"/>
</dbReference>
<dbReference type="GO" id="GO:0032259">
    <property type="term" value="P:methylation"/>
    <property type="evidence" value="ECO:0007669"/>
    <property type="project" value="UniProtKB-KW"/>
</dbReference>
<comment type="caution">
    <text evidence="2">The sequence shown here is derived from an EMBL/GenBank/DDBJ whole genome shotgun (WGS) entry which is preliminary data.</text>
</comment>
<dbReference type="EC" id="2.1.1.-" evidence="2"/>
<proteinExistence type="predicted"/>
<keyword evidence="2" id="KW-0489">Methyltransferase</keyword>
<dbReference type="SUPFAM" id="SSF53335">
    <property type="entry name" value="S-adenosyl-L-methionine-dependent methyltransferases"/>
    <property type="match status" value="1"/>
</dbReference>
<dbReference type="RefSeq" id="WP_377907827.1">
    <property type="nucleotide sequence ID" value="NZ_JBHSGK010000003.1"/>
</dbReference>
<dbReference type="Gene3D" id="3.40.50.150">
    <property type="entry name" value="Vaccinia Virus protein VP39"/>
    <property type="match status" value="1"/>
</dbReference>
<dbReference type="PANTHER" id="PTHR43861:SF1">
    <property type="entry name" value="TRANS-ACONITATE 2-METHYLTRANSFERASE"/>
    <property type="match status" value="1"/>
</dbReference>
<name>A0ABV9NPE8_9BACI</name>
<evidence type="ECO:0000313" key="3">
    <source>
        <dbReference type="Proteomes" id="UP001595896"/>
    </source>
</evidence>
<evidence type="ECO:0000313" key="2">
    <source>
        <dbReference type="EMBL" id="MFC4735198.1"/>
    </source>
</evidence>